<dbReference type="PANTHER" id="PTHR43357">
    <property type="entry name" value="INNER MEMBRANE ABC TRANSPORTER PERMEASE PROTEIN YDCV"/>
    <property type="match status" value="1"/>
</dbReference>
<evidence type="ECO:0000256" key="5">
    <source>
        <dbReference type="ARBA" id="ARBA00022692"/>
    </source>
</evidence>
<evidence type="ECO:0000256" key="8">
    <source>
        <dbReference type="RuleBase" id="RU363032"/>
    </source>
</evidence>
<organism evidence="10 11">
    <name type="scientific">Candidatus Lumbricidiphila eiseniae</name>
    <dbReference type="NCBI Taxonomy" id="1969409"/>
    <lineage>
        <taxon>Bacteria</taxon>
        <taxon>Bacillati</taxon>
        <taxon>Actinomycetota</taxon>
        <taxon>Actinomycetes</taxon>
        <taxon>Micrococcales</taxon>
        <taxon>Microbacteriaceae</taxon>
        <taxon>Candidatus Lumbricidiphila</taxon>
    </lineage>
</organism>
<sequence length="267" mass="28611">MRTSLPTKIALWALAVVVSAWLVFPSIIVIPLSFTDKASLVFPPSGWSPRWYERFFSNPAWTMALGNSLLIGLLVAVLATILGTLAAFSLRALRNRSLANALKLGLLAPMIMPGIIIAIGLYALFLKLGWVGTLHGFVFAHTVLALPFTVIAITVGLAGFDAQLEQAALSLGANPLSTFFWVTLPNVLPSMISGALFAFVTSFDEVLLSLFIKSPYLNTLPVLMYSSVTRNTDPTLAAAATLIMVITTVLVITGLILSGRKKHASVL</sequence>
<evidence type="ECO:0000256" key="3">
    <source>
        <dbReference type="ARBA" id="ARBA00022475"/>
    </source>
</evidence>
<evidence type="ECO:0000313" key="11">
    <source>
        <dbReference type="Proteomes" id="UP000219994"/>
    </source>
</evidence>
<dbReference type="CDD" id="cd06261">
    <property type="entry name" value="TM_PBP2"/>
    <property type="match status" value="1"/>
</dbReference>
<dbReference type="Gene3D" id="1.10.3720.10">
    <property type="entry name" value="MetI-like"/>
    <property type="match status" value="1"/>
</dbReference>
<feature type="transmembrane region" description="Helical" evidence="8">
    <location>
        <begin position="137"/>
        <end position="158"/>
    </location>
</feature>
<feature type="transmembrane region" description="Helical" evidence="8">
    <location>
        <begin position="69"/>
        <end position="92"/>
    </location>
</feature>
<feature type="transmembrane region" description="Helical" evidence="8">
    <location>
        <begin position="104"/>
        <end position="125"/>
    </location>
</feature>
<comment type="similarity">
    <text evidence="8">Belongs to the binding-protein-dependent transport system permease family.</text>
</comment>
<dbReference type="SUPFAM" id="SSF161098">
    <property type="entry name" value="MetI-like"/>
    <property type="match status" value="1"/>
</dbReference>
<dbReference type="InterPro" id="IPR000515">
    <property type="entry name" value="MetI-like"/>
</dbReference>
<evidence type="ECO:0000256" key="4">
    <source>
        <dbReference type="ARBA" id="ARBA00022519"/>
    </source>
</evidence>
<evidence type="ECO:0000256" key="6">
    <source>
        <dbReference type="ARBA" id="ARBA00022989"/>
    </source>
</evidence>
<feature type="domain" description="ABC transmembrane type-1" evidence="9">
    <location>
        <begin position="65"/>
        <end position="254"/>
    </location>
</feature>
<accession>A0A2A6FNT8</accession>
<keyword evidence="4" id="KW-0997">Cell inner membrane</keyword>
<dbReference type="PANTHER" id="PTHR43357:SF4">
    <property type="entry name" value="INNER MEMBRANE ABC TRANSPORTER PERMEASE PROTEIN YDCV"/>
    <property type="match status" value="1"/>
</dbReference>
<comment type="subcellular location">
    <subcellularLocation>
        <location evidence="1">Cell inner membrane</location>
        <topology evidence="1">Multi-pass membrane protein</topology>
    </subcellularLocation>
    <subcellularLocation>
        <location evidence="8">Cell membrane</location>
        <topology evidence="8">Multi-pass membrane protein</topology>
    </subcellularLocation>
</comment>
<evidence type="ECO:0000256" key="7">
    <source>
        <dbReference type="ARBA" id="ARBA00023136"/>
    </source>
</evidence>
<comment type="caution">
    <text evidence="10">The sequence shown here is derived from an EMBL/GenBank/DDBJ whole genome shotgun (WGS) entry which is preliminary data.</text>
</comment>
<keyword evidence="7 8" id="KW-0472">Membrane</keyword>
<dbReference type="GO" id="GO:0055085">
    <property type="term" value="P:transmembrane transport"/>
    <property type="evidence" value="ECO:0007669"/>
    <property type="project" value="InterPro"/>
</dbReference>
<evidence type="ECO:0000313" key="10">
    <source>
        <dbReference type="EMBL" id="PDQ34552.1"/>
    </source>
</evidence>
<evidence type="ECO:0000256" key="2">
    <source>
        <dbReference type="ARBA" id="ARBA00022448"/>
    </source>
</evidence>
<dbReference type="Proteomes" id="UP000219994">
    <property type="component" value="Unassembled WGS sequence"/>
</dbReference>
<feature type="transmembrane region" description="Helical" evidence="8">
    <location>
        <begin position="12"/>
        <end position="34"/>
    </location>
</feature>
<proteinExistence type="inferred from homology"/>
<dbReference type="EMBL" id="NAEP01000051">
    <property type="protein sequence ID" value="PDQ34552.1"/>
    <property type="molecule type" value="Genomic_DNA"/>
</dbReference>
<gene>
    <name evidence="10" type="ORF">B5766_10930</name>
</gene>
<dbReference type="GO" id="GO:0005886">
    <property type="term" value="C:plasma membrane"/>
    <property type="evidence" value="ECO:0007669"/>
    <property type="project" value="UniProtKB-SubCell"/>
</dbReference>
<keyword evidence="5 8" id="KW-0812">Transmembrane</keyword>
<dbReference type="Pfam" id="PF00528">
    <property type="entry name" value="BPD_transp_1"/>
    <property type="match status" value="1"/>
</dbReference>
<dbReference type="InterPro" id="IPR035906">
    <property type="entry name" value="MetI-like_sf"/>
</dbReference>
<keyword evidence="6 8" id="KW-1133">Transmembrane helix</keyword>
<evidence type="ECO:0000256" key="1">
    <source>
        <dbReference type="ARBA" id="ARBA00004429"/>
    </source>
</evidence>
<keyword evidence="3" id="KW-1003">Cell membrane</keyword>
<protein>
    <submittedName>
        <fullName evidence="10">Polyamine ABC transporter permease</fullName>
    </submittedName>
</protein>
<feature type="transmembrane region" description="Helical" evidence="8">
    <location>
        <begin position="179"/>
        <end position="200"/>
    </location>
</feature>
<dbReference type="PROSITE" id="PS50928">
    <property type="entry name" value="ABC_TM1"/>
    <property type="match status" value="1"/>
</dbReference>
<feature type="transmembrane region" description="Helical" evidence="8">
    <location>
        <begin position="236"/>
        <end position="257"/>
    </location>
</feature>
<name>A0A2A6FNT8_9MICO</name>
<keyword evidence="2 8" id="KW-0813">Transport</keyword>
<dbReference type="AlphaFoldDB" id="A0A2A6FNT8"/>
<reference evidence="11" key="1">
    <citation type="submission" date="2017-03" db="EMBL/GenBank/DDBJ databases">
        <authorList>
            <person name="Lund M.B."/>
        </authorList>
    </citation>
    <scope>NUCLEOTIDE SEQUENCE [LARGE SCALE GENOMIC DNA]</scope>
</reference>
<evidence type="ECO:0000259" key="9">
    <source>
        <dbReference type="PROSITE" id="PS50928"/>
    </source>
</evidence>